<keyword evidence="4 6" id="KW-1133">Transmembrane helix</keyword>
<keyword evidence="5 6" id="KW-0472">Membrane</keyword>
<evidence type="ECO:0008006" key="9">
    <source>
        <dbReference type="Google" id="ProtNLM"/>
    </source>
</evidence>
<dbReference type="OrthoDB" id="9812094at2"/>
<sequence>MKKQLGKWLTIFIPLLIGIGIIYYQFNTLTAEEIEKIKLSFQKANYNYIFLSLVIACVGYWSRAYRWKFALNHLGYHTKFSNNLLTVCVSYLVNLTVPRSGEISRAALIKKYENVAFDKAFGTIVAERIVDLLIFLLFVFIGFVSQFDTIYQFLMDKNVSLESLIYTGIIGVILFVIFIVIWIYAEWKIIKKLKKKLSGLIEGMTTIYKMKDKWKYIFHSFFIWFSYLAMFYVAKFALPETTEIGFDIVIMGFVFGSLAIGFSNGGLGAYPFSIALIFSLYGISNDVGTAFGWLVWTSQTILTILLGLISYVLLPILNRNK</sequence>
<reference evidence="7 8" key="1">
    <citation type="submission" date="2019-03" db="EMBL/GenBank/DDBJ databases">
        <title>Genomic Encyclopedia of Archaeal and Bacterial Type Strains, Phase II (KMG-II): from individual species to whole genera.</title>
        <authorList>
            <person name="Goeker M."/>
        </authorList>
    </citation>
    <scope>NUCLEOTIDE SEQUENCE [LARGE SCALE GENOMIC DNA]</scope>
    <source>
        <strain evidence="7 8">DSM 25687</strain>
    </source>
</reference>
<keyword evidence="2" id="KW-1003">Cell membrane</keyword>
<protein>
    <recommendedName>
        <fullName evidence="9">Lysylphosphatidylglycerol synthase-like protein</fullName>
    </recommendedName>
</protein>
<dbReference type="RefSeq" id="WP_133533338.1">
    <property type="nucleotide sequence ID" value="NZ_SNXR01000014.1"/>
</dbReference>
<accession>A0A4R6Q8H7</accession>
<keyword evidence="8" id="KW-1185">Reference proteome</keyword>
<dbReference type="GO" id="GO:0005886">
    <property type="term" value="C:plasma membrane"/>
    <property type="evidence" value="ECO:0007669"/>
    <property type="project" value="UniProtKB-SubCell"/>
</dbReference>
<evidence type="ECO:0000256" key="4">
    <source>
        <dbReference type="ARBA" id="ARBA00022989"/>
    </source>
</evidence>
<dbReference type="InterPro" id="IPR022791">
    <property type="entry name" value="L-PG_synthase/AglD"/>
</dbReference>
<evidence type="ECO:0000256" key="2">
    <source>
        <dbReference type="ARBA" id="ARBA00022475"/>
    </source>
</evidence>
<evidence type="ECO:0000256" key="5">
    <source>
        <dbReference type="ARBA" id="ARBA00023136"/>
    </source>
</evidence>
<feature type="transmembrane region" description="Helical" evidence="6">
    <location>
        <begin position="46"/>
        <end position="62"/>
    </location>
</feature>
<feature type="transmembrane region" description="Helical" evidence="6">
    <location>
        <begin position="163"/>
        <end position="185"/>
    </location>
</feature>
<keyword evidence="3 6" id="KW-0812">Transmembrane</keyword>
<dbReference type="PANTHER" id="PTHR39087:SF2">
    <property type="entry name" value="UPF0104 MEMBRANE PROTEIN MJ1595"/>
    <property type="match status" value="1"/>
</dbReference>
<feature type="transmembrane region" description="Helical" evidence="6">
    <location>
        <begin position="244"/>
        <end position="262"/>
    </location>
</feature>
<comment type="subcellular location">
    <subcellularLocation>
        <location evidence="1">Cell membrane</location>
        <topology evidence="1">Multi-pass membrane protein</topology>
    </subcellularLocation>
</comment>
<evidence type="ECO:0000313" key="7">
    <source>
        <dbReference type="EMBL" id="TDP58848.1"/>
    </source>
</evidence>
<dbReference type="PANTHER" id="PTHR39087">
    <property type="entry name" value="UPF0104 MEMBRANE PROTEIN MJ1595"/>
    <property type="match status" value="1"/>
</dbReference>
<evidence type="ECO:0000313" key="8">
    <source>
        <dbReference type="Proteomes" id="UP000295260"/>
    </source>
</evidence>
<dbReference type="Pfam" id="PF03706">
    <property type="entry name" value="LPG_synthase_TM"/>
    <property type="match status" value="1"/>
</dbReference>
<dbReference type="Proteomes" id="UP000295260">
    <property type="component" value="Unassembled WGS sequence"/>
</dbReference>
<dbReference type="AlphaFoldDB" id="A0A4R6Q8H7"/>
<feature type="transmembrane region" description="Helical" evidence="6">
    <location>
        <begin position="216"/>
        <end position="238"/>
    </location>
</feature>
<proteinExistence type="predicted"/>
<name>A0A4R6Q8H7_9FLAO</name>
<evidence type="ECO:0000256" key="3">
    <source>
        <dbReference type="ARBA" id="ARBA00022692"/>
    </source>
</evidence>
<evidence type="ECO:0000256" key="1">
    <source>
        <dbReference type="ARBA" id="ARBA00004651"/>
    </source>
</evidence>
<gene>
    <name evidence="7" type="ORF">BC748_2091</name>
</gene>
<feature type="transmembrane region" description="Helical" evidence="6">
    <location>
        <begin position="129"/>
        <end position="151"/>
    </location>
</feature>
<dbReference type="EMBL" id="SNXR01000014">
    <property type="protein sequence ID" value="TDP58848.1"/>
    <property type="molecule type" value="Genomic_DNA"/>
</dbReference>
<feature type="transmembrane region" description="Helical" evidence="6">
    <location>
        <begin position="290"/>
        <end position="314"/>
    </location>
</feature>
<dbReference type="NCBIfam" id="TIGR00374">
    <property type="entry name" value="flippase-like domain"/>
    <property type="match status" value="1"/>
</dbReference>
<organism evidence="7 8">
    <name type="scientific">Flavobacterium dankookense</name>
    <dbReference type="NCBI Taxonomy" id="706186"/>
    <lineage>
        <taxon>Bacteria</taxon>
        <taxon>Pseudomonadati</taxon>
        <taxon>Bacteroidota</taxon>
        <taxon>Flavobacteriia</taxon>
        <taxon>Flavobacteriales</taxon>
        <taxon>Flavobacteriaceae</taxon>
        <taxon>Flavobacterium</taxon>
    </lineage>
</organism>
<comment type="caution">
    <text evidence="7">The sequence shown here is derived from an EMBL/GenBank/DDBJ whole genome shotgun (WGS) entry which is preliminary data.</text>
</comment>
<feature type="transmembrane region" description="Helical" evidence="6">
    <location>
        <begin position="7"/>
        <end position="26"/>
    </location>
</feature>
<evidence type="ECO:0000256" key="6">
    <source>
        <dbReference type="SAM" id="Phobius"/>
    </source>
</evidence>